<proteinExistence type="predicted"/>
<dbReference type="InterPro" id="IPR027417">
    <property type="entry name" value="P-loop_NTPase"/>
</dbReference>
<dbReference type="InterPro" id="IPR003959">
    <property type="entry name" value="ATPase_AAA_core"/>
</dbReference>
<name>A0A0A9GDZ1_ARUDO</name>
<dbReference type="EMBL" id="GBRH01176277">
    <property type="protein sequence ID" value="JAE21619.1"/>
    <property type="molecule type" value="Transcribed_RNA"/>
</dbReference>
<reference evidence="2" key="1">
    <citation type="submission" date="2014-09" db="EMBL/GenBank/DDBJ databases">
        <authorList>
            <person name="Magalhaes I.L.F."/>
            <person name="Oliveira U."/>
            <person name="Santos F.R."/>
            <person name="Vidigal T.H.D.A."/>
            <person name="Brescovit A.D."/>
            <person name="Santos A.J."/>
        </authorList>
    </citation>
    <scope>NUCLEOTIDE SEQUENCE</scope>
    <source>
        <tissue evidence="2">Shoot tissue taken approximately 20 cm above the soil surface</tissue>
    </source>
</reference>
<dbReference type="PANTHER" id="PTHR23077:SF117">
    <property type="entry name" value="AAA+ ATPASE DOMAIN-CONTAINING PROTEIN"/>
    <property type="match status" value="1"/>
</dbReference>
<evidence type="ECO:0000259" key="1">
    <source>
        <dbReference type="Pfam" id="PF00004"/>
    </source>
</evidence>
<feature type="domain" description="ATPase AAA-type core" evidence="1">
    <location>
        <begin position="6"/>
        <end position="90"/>
    </location>
</feature>
<dbReference type="Pfam" id="PF00004">
    <property type="entry name" value="AAA"/>
    <property type="match status" value="1"/>
</dbReference>
<organism evidence="2">
    <name type="scientific">Arundo donax</name>
    <name type="common">Giant reed</name>
    <name type="synonym">Donax arundinaceus</name>
    <dbReference type="NCBI Taxonomy" id="35708"/>
    <lineage>
        <taxon>Eukaryota</taxon>
        <taxon>Viridiplantae</taxon>
        <taxon>Streptophyta</taxon>
        <taxon>Embryophyta</taxon>
        <taxon>Tracheophyta</taxon>
        <taxon>Spermatophyta</taxon>
        <taxon>Magnoliopsida</taxon>
        <taxon>Liliopsida</taxon>
        <taxon>Poales</taxon>
        <taxon>Poaceae</taxon>
        <taxon>PACMAD clade</taxon>
        <taxon>Arundinoideae</taxon>
        <taxon>Arundineae</taxon>
        <taxon>Arundo</taxon>
    </lineage>
</organism>
<dbReference type="AlphaFoldDB" id="A0A0A9GDZ1"/>
<reference evidence="2" key="2">
    <citation type="journal article" date="2015" name="Data Brief">
        <title>Shoot transcriptome of the giant reed, Arundo donax.</title>
        <authorList>
            <person name="Barrero R.A."/>
            <person name="Guerrero F.D."/>
            <person name="Moolhuijzen P."/>
            <person name="Goolsby J.A."/>
            <person name="Tidwell J."/>
            <person name="Bellgard S.E."/>
            <person name="Bellgard M.I."/>
        </authorList>
    </citation>
    <scope>NUCLEOTIDE SEQUENCE</scope>
    <source>
        <tissue evidence="2">Shoot tissue taken approximately 20 cm above the soil surface</tissue>
    </source>
</reference>
<dbReference type="GO" id="GO:0016887">
    <property type="term" value="F:ATP hydrolysis activity"/>
    <property type="evidence" value="ECO:0007669"/>
    <property type="project" value="InterPro"/>
</dbReference>
<dbReference type="PANTHER" id="PTHR23077">
    <property type="entry name" value="AAA-FAMILY ATPASE"/>
    <property type="match status" value="1"/>
</dbReference>
<dbReference type="InterPro" id="IPR050168">
    <property type="entry name" value="AAA_ATPase_domain"/>
</dbReference>
<dbReference type="SUPFAM" id="SSF52540">
    <property type="entry name" value="P-loop containing nucleoside triphosphate hydrolases"/>
    <property type="match status" value="1"/>
</dbReference>
<dbReference type="Gene3D" id="3.40.50.300">
    <property type="entry name" value="P-loop containing nucleotide triphosphate hydrolases"/>
    <property type="match status" value="1"/>
</dbReference>
<evidence type="ECO:0000313" key="2">
    <source>
        <dbReference type="EMBL" id="JAE21619.1"/>
    </source>
</evidence>
<accession>A0A0A9GDZ1</accession>
<dbReference type="GO" id="GO:0005524">
    <property type="term" value="F:ATP binding"/>
    <property type="evidence" value="ECO:0007669"/>
    <property type="project" value="InterPro"/>
</dbReference>
<protein>
    <recommendedName>
        <fullName evidence="1">ATPase AAA-type core domain-containing protein</fullName>
    </recommendedName>
</protein>
<sequence length="97" mass="10836">MINPYSVHQAHVGEGEKFLHEAFSAAYSQASQGKPALIFIDELDAICPCHNNRREQECRIFGQLLTLMDGSKKSSKMLPHIAVVASTNRSGYCQLYH</sequence>